<dbReference type="EMBL" id="FCOJ02000059">
    <property type="protein sequence ID" value="SAK86192.1"/>
    <property type="molecule type" value="Genomic_DNA"/>
</dbReference>
<gene>
    <name evidence="2" type="ORF">AWB82_05858</name>
</gene>
<organism evidence="2 3">
    <name type="scientific">Caballeronia glebae</name>
    <dbReference type="NCBI Taxonomy" id="1777143"/>
    <lineage>
        <taxon>Bacteria</taxon>
        <taxon>Pseudomonadati</taxon>
        <taxon>Pseudomonadota</taxon>
        <taxon>Betaproteobacteria</taxon>
        <taxon>Burkholderiales</taxon>
        <taxon>Burkholderiaceae</taxon>
        <taxon>Caballeronia</taxon>
    </lineage>
</organism>
<feature type="region of interest" description="Disordered" evidence="1">
    <location>
        <begin position="116"/>
        <end position="196"/>
    </location>
</feature>
<accession>A0A158CUZ3</accession>
<name>A0A158CUZ3_9BURK</name>
<evidence type="ECO:0000313" key="2">
    <source>
        <dbReference type="EMBL" id="SAK86192.1"/>
    </source>
</evidence>
<feature type="compositionally biased region" description="Gly residues" evidence="1">
    <location>
        <begin position="186"/>
        <end position="196"/>
    </location>
</feature>
<evidence type="ECO:0000313" key="3">
    <source>
        <dbReference type="Proteomes" id="UP000054596"/>
    </source>
</evidence>
<proteinExistence type="predicted"/>
<sequence>MPLSEPRHEPAFRKSGTRCRACHPLRVCRARRARRVPRRMRRLGFQRYFRPRRDHPDHEKAHVSGLDVGVARRRSEFGRSHLRHEFERASVCGVGAQGIFARRGARSIWRAASVPDAGVSHGRRRCGRHAERQSRARRERRPLDGRPHEFRRHARLDQLRSQRGEQSRQCADHRARSARGLRLARGAGGGVGHQED</sequence>
<dbReference type="Proteomes" id="UP000054596">
    <property type="component" value="Unassembled WGS sequence"/>
</dbReference>
<evidence type="ECO:0000256" key="1">
    <source>
        <dbReference type="SAM" id="MobiDB-lite"/>
    </source>
</evidence>
<keyword evidence="3" id="KW-1185">Reference proteome</keyword>
<feature type="compositionally biased region" description="Basic and acidic residues" evidence="1">
    <location>
        <begin position="155"/>
        <end position="175"/>
    </location>
</feature>
<reference evidence="2" key="1">
    <citation type="submission" date="2016-01" db="EMBL/GenBank/DDBJ databases">
        <authorList>
            <person name="Peeters C."/>
        </authorList>
    </citation>
    <scope>NUCLEOTIDE SEQUENCE [LARGE SCALE GENOMIC DNA]</scope>
    <source>
        <strain evidence="2">LMG 29325</strain>
    </source>
</reference>
<dbReference type="AlphaFoldDB" id="A0A158CUZ3"/>
<protein>
    <submittedName>
        <fullName evidence="2">Uncharacterized protein</fullName>
    </submittedName>
</protein>
<feature type="compositionally biased region" description="Basic and acidic residues" evidence="1">
    <location>
        <begin position="128"/>
        <end position="148"/>
    </location>
</feature>
<comment type="caution">
    <text evidence="2">The sequence shown here is derived from an EMBL/GenBank/DDBJ whole genome shotgun (WGS) entry which is preliminary data.</text>
</comment>